<sequence length="242" mass="28054">MLSNNLIKEGLCFQRNVLKKRRKEKNFSQSDIAKKLKVNRSAYHNWENEKNIPNQKNLTALAALLEVPVTYFESEYNIVNNFLQLNDFNKVLAEEYMEDLLQTQREAERKVVQLFPIEVLDEISLSAGPGQSFADEYETCTVYSDEEQYGYDFATWIKGTSMSPKYSDGEVALINETGFDYSGEVYAIYLNGQTFIKKVYKEADHYRIVSINDDYPDKYAYSEDEFRIVGKVIGHFMPVVGR</sequence>
<evidence type="ECO:0000256" key="3">
    <source>
        <dbReference type="ARBA" id="ARBA00023163"/>
    </source>
</evidence>
<dbReference type="Gene3D" id="1.10.260.40">
    <property type="entry name" value="lambda repressor-like DNA-binding domains"/>
    <property type="match status" value="1"/>
</dbReference>
<keyword evidence="1" id="KW-0805">Transcription regulation</keyword>
<accession>A0A0Z8KHT9</accession>
<dbReference type="InterPro" id="IPR036286">
    <property type="entry name" value="LexA/Signal_pep-like_sf"/>
</dbReference>
<dbReference type="Pfam" id="PF00717">
    <property type="entry name" value="Peptidase_S24"/>
    <property type="match status" value="1"/>
</dbReference>
<evidence type="ECO:0000313" key="5">
    <source>
        <dbReference type="EMBL" id="CYV72519.1"/>
    </source>
</evidence>
<dbReference type="InterPro" id="IPR001387">
    <property type="entry name" value="Cro/C1-type_HTH"/>
</dbReference>
<evidence type="ECO:0000313" key="6">
    <source>
        <dbReference type="Proteomes" id="UP000071533"/>
    </source>
</evidence>
<evidence type="ECO:0000259" key="4">
    <source>
        <dbReference type="PROSITE" id="PS50943"/>
    </source>
</evidence>
<dbReference type="InterPro" id="IPR039418">
    <property type="entry name" value="LexA-like"/>
</dbReference>
<organism evidence="5 6">
    <name type="scientific">Streptococcus suis</name>
    <dbReference type="NCBI Taxonomy" id="1307"/>
    <lineage>
        <taxon>Bacteria</taxon>
        <taxon>Bacillati</taxon>
        <taxon>Bacillota</taxon>
        <taxon>Bacilli</taxon>
        <taxon>Lactobacillales</taxon>
        <taxon>Streptococcaceae</taxon>
        <taxon>Streptococcus</taxon>
    </lineage>
</organism>
<keyword evidence="2" id="KW-0238">DNA-binding</keyword>
<dbReference type="EMBL" id="FIHS01000061">
    <property type="protein sequence ID" value="CYV72519.1"/>
    <property type="molecule type" value="Genomic_DNA"/>
</dbReference>
<feature type="domain" description="HTH cro/C1-type" evidence="4">
    <location>
        <begin position="18"/>
        <end position="72"/>
    </location>
</feature>
<dbReference type="PANTHER" id="PTHR40661">
    <property type="match status" value="1"/>
</dbReference>
<gene>
    <name evidence="5" type="ORF">ERS132431_02302</name>
</gene>
<dbReference type="CDD" id="cd00093">
    <property type="entry name" value="HTH_XRE"/>
    <property type="match status" value="1"/>
</dbReference>
<dbReference type="AlphaFoldDB" id="A0A0Z8KHT9"/>
<evidence type="ECO:0000256" key="2">
    <source>
        <dbReference type="ARBA" id="ARBA00023125"/>
    </source>
</evidence>
<dbReference type="SUPFAM" id="SSF51306">
    <property type="entry name" value="LexA/Signal peptidase"/>
    <property type="match status" value="1"/>
</dbReference>
<proteinExistence type="predicted"/>
<dbReference type="SUPFAM" id="SSF47413">
    <property type="entry name" value="lambda repressor-like DNA-binding domains"/>
    <property type="match status" value="1"/>
</dbReference>
<evidence type="ECO:0000256" key="1">
    <source>
        <dbReference type="ARBA" id="ARBA00023015"/>
    </source>
</evidence>
<dbReference type="InterPro" id="IPR015927">
    <property type="entry name" value="Peptidase_S24_S26A/B/C"/>
</dbReference>
<protein>
    <submittedName>
        <fullName evidence="5">Phage transcriptional repressor</fullName>
    </submittedName>
</protein>
<dbReference type="PROSITE" id="PS50943">
    <property type="entry name" value="HTH_CROC1"/>
    <property type="match status" value="1"/>
</dbReference>
<dbReference type="Gene3D" id="2.10.109.10">
    <property type="entry name" value="Umud Fragment, subunit A"/>
    <property type="match status" value="1"/>
</dbReference>
<reference evidence="5 6" key="1">
    <citation type="submission" date="2016-02" db="EMBL/GenBank/DDBJ databases">
        <authorList>
            <consortium name="Pathogen Informatics"/>
        </authorList>
    </citation>
    <scope>NUCLEOTIDE SEQUENCE [LARGE SCALE GENOMIC DNA]</scope>
    <source>
        <strain evidence="5 6">LSS69</strain>
    </source>
</reference>
<name>A0A0Z8KHT9_STRSU</name>
<dbReference type="PANTHER" id="PTHR40661:SF1">
    <property type="entry name" value="HTH CRO_C1-TYPE DOMAIN-CONTAINING PROTEIN"/>
    <property type="match status" value="1"/>
</dbReference>
<dbReference type="GO" id="GO:0003677">
    <property type="term" value="F:DNA binding"/>
    <property type="evidence" value="ECO:0007669"/>
    <property type="project" value="UniProtKB-KW"/>
</dbReference>
<dbReference type="SMART" id="SM00530">
    <property type="entry name" value="HTH_XRE"/>
    <property type="match status" value="1"/>
</dbReference>
<dbReference type="Pfam" id="PF01381">
    <property type="entry name" value="HTH_3"/>
    <property type="match status" value="1"/>
</dbReference>
<dbReference type="CDD" id="cd06529">
    <property type="entry name" value="S24_LexA-like"/>
    <property type="match status" value="1"/>
</dbReference>
<dbReference type="Proteomes" id="UP000071533">
    <property type="component" value="Unassembled WGS sequence"/>
</dbReference>
<dbReference type="InterPro" id="IPR010982">
    <property type="entry name" value="Lambda_DNA-bd_dom_sf"/>
</dbReference>
<keyword evidence="3" id="KW-0804">Transcription</keyword>